<accession>A0A846YX93</accession>
<comment type="pathway">
    <text evidence="1">Cofactor biosynthesis; riboflavin biosynthesis.</text>
</comment>
<dbReference type="GO" id="GO:0008703">
    <property type="term" value="F:5-amino-6-(5-phosphoribosylamino)uracil reductase activity"/>
    <property type="evidence" value="ECO:0007669"/>
    <property type="project" value="InterPro"/>
</dbReference>
<reference evidence="5 6" key="1">
    <citation type="submission" date="2020-04" db="EMBL/GenBank/DDBJ databases">
        <title>MicrobeNet Type strains.</title>
        <authorList>
            <person name="Nicholson A.C."/>
        </authorList>
    </citation>
    <scope>NUCLEOTIDE SEQUENCE [LARGE SCALE GENOMIC DNA]</scope>
    <source>
        <strain evidence="5 6">ATCC BAA-277</strain>
    </source>
</reference>
<dbReference type="PANTHER" id="PTHR38011:SF7">
    <property type="entry name" value="2,5-DIAMINO-6-RIBOSYLAMINO-4(3H)-PYRIMIDINONE 5'-PHOSPHATE REDUCTASE"/>
    <property type="match status" value="1"/>
</dbReference>
<dbReference type="AlphaFoldDB" id="A0A846YX93"/>
<dbReference type="SUPFAM" id="SSF53597">
    <property type="entry name" value="Dihydrofolate reductase-like"/>
    <property type="match status" value="1"/>
</dbReference>
<dbReference type="InterPro" id="IPR050765">
    <property type="entry name" value="Riboflavin_Biosynth_HTPR"/>
</dbReference>
<dbReference type="Proteomes" id="UP000579250">
    <property type="component" value="Unassembled WGS sequence"/>
</dbReference>
<evidence type="ECO:0000313" key="6">
    <source>
        <dbReference type="Proteomes" id="UP000579250"/>
    </source>
</evidence>
<dbReference type="Pfam" id="PF01872">
    <property type="entry name" value="RibD_C"/>
    <property type="match status" value="1"/>
</dbReference>
<protein>
    <submittedName>
        <fullName evidence="5">Deaminase</fullName>
    </submittedName>
</protein>
<dbReference type="InterPro" id="IPR024072">
    <property type="entry name" value="DHFR-like_dom_sf"/>
</dbReference>
<proteinExistence type="predicted"/>
<keyword evidence="6" id="KW-1185">Reference proteome</keyword>
<comment type="caution">
    <text evidence="5">The sequence shown here is derived from an EMBL/GenBank/DDBJ whole genome shotgun (WGS) entry which is preliminary data.</text>
</comment>
<evidence type="ECO:0000256" key="2">
    <source>
        <dbReference type="ARBA" id="ARBA00022857"/>
    </source>
</evidence>
<feature type="domain" description="Bacterial bifunctional deaminase-reductase C-terminal" evidence="4">
    <location>
        <begin position="36"/>
        <end position="219"/>
    </location>
</feature>
<organism evidence="5 6">
    <name type="scientific">Actinomadura latina</name>
    <dbReference type="NCBI Taxonomy" id="163603"/>
    <lineage>
        <taxon>Bacteria</taxon>
        <taxon>Bacillati</taxon>
        <taxon>Actinomycetota</taxon>
        <taxon>Actinomycetes</taxon>
        <taxon>Streptosporangiales</taxon>
        <taxon>Thermomonosporaceae</taxon>
        <taxon>Actinomadura</taxon>
    </lineage>
</organism>
<sequence length="244" mass="26217">MRRLLPGPAAGADPYADSHVDSHVDPYDAYGDQPGLRLGMVMSVDGSVTDAEGWTDGLGGDADFRVFRTLRALTDAILVGAGTVRTGRLGPARLRHDLRARRGRPPAPTVVVSRSLDLDWTLPLFTEAETPTIVVTSQSSRNRAPSHIQVVAVGEDDVDLPAAITALREDLGYEHLLCEGGPALATALIRASLVDELCLNIAPTLLGGPRHTRLLDGLDAEIPLDPTALYIDEGVLFVRYRLRT</sequence>
<dbReference type="InterPro" id="IPR002734">
    <property type="entry name" value="RibDG_C"/>
</dbReference>
<dbReference type="GO" id="GO:0009231">
    <property type="term" value="P:riboflavin biosynthetic process"/>
    <property type="evidence" value="ECO:0007669"/>
    <property type="project" value="InterPro"/>
</dbReference>
<dbReference type="EMBL" id="JAAXPI010000011">
    <property type="protein sequence ID" value="NKZ04317.1"/>
    <property type="molecule type" value="Genomic_DNA"/>
</dbReference>
<evidence type="ECO:0000256" key="1">
    <source>
        <dbReference type="ARBA" id="ARBA00005104"/>
    </source>
</evidence>
<gene>
    <name evidence="5" type="ORF">HGB48_11200</name>
</gene>
<evidence type="ECO:0000256" key="3">
    <source>
        <dbReference type="ARBA" id="ARBA00023002"/>
    </source>
</evidence>
<dbReference type="Gene3D" id="3.40.430.10">
    <property type="entry name" value="Dihydrofolate Reductase, subunit A"/>
    <property type="match status" value="1"/>
</dbReference>
<evidence type="ECO:0000313" key="5">
    <source>
        <dbReference type="EMBL" id="NKZ04317.1"/>
    </source>
</evidence>
<dbReference type="PANTHER" id="PTHR38011">
    <property type="entry name" value="DIHYDROFOLATE REDUCTASE FAMILY PROTEIN (AFU_ORTHOLOGUE AFUA_8G06820)"/>
    <property type="match status" value="1"/>
</dbReference>
<keyword evidence="2" id="KW-0521">NADP</keyword>
<dbReference type="RefSeq" id="WP_067635789.1">
    <property type="nucleotide sequence ID" value="NZ_JAAXPI010000011.1"/>
</dbReference>
<evidence type="ECO:0000259" key="4">
    <source>
        <dbReference type="Pfam" id="PF01872"/>
    </source>
</evidence>
<keyword evidence="3" id="KW-0560">Oxidoreductase</keyword>
<name>A0A846YX93_9ACTN</name>